<dbReference type="Proteomes" id="UP000307440">
    <property type="component" value="Unassembled WGS sequence"/>
</dbReference>
<protein>
    <submittedName>
        <fullName evidence="1">Uncharacterized protein</fullName>
    </submittedName>
</protein>
<evidence type="ECO:0000313" key="2">
    <source>
        <dbReference type="Proteomes" id="UP000307440"/>
    </source>
</evidence>
<dbReference type="AlphaFoldDB" id="A0A5C3KCN8"/>
<gene>
    <name evidence="1" type="ORF">FA15DRAFT_661374</name>
</gene>
<dbReference type="EMBL" id="ML210496">
    <property type="protein sequence ID" value="TFK17527.1"/>
    <property type="molecule type" value="Genomic_DNA"/>
</dbReference>
<evidence type="ECO:0000313" key="1">
    <source>
        <dbReference type="EMBL" id="TFK17527.1"/>
    </source>
</evidence>
<keyword evidence="2" id="KW-1185">Reference proteome</keyword>
<proteinExistence type="predicted"/>
<organism evidence="1 2">
    <name type="scientific">Coprinopsis marcescibilis</name>
    <name type="common">Agaric fungus</name>
    <name type="synonym">Psathyrella marcescibilis</name>
    <dbReference type="NCBI Taxonomy" id="230819"/>
    <lineage>
        <taxon>Eukaryota</taxon>
        <taxon>Fungi</taxon>
        <taxon>Dikarya</taxon>
        <taxon>Basidiomycota</taxon>
        <taxon>Agaricomycotina</taxon>
        <taxon>Agaricomycetes</taxon>
        <taxon>Agaricomycetidae</taxon>
        <taxon>Agaricales</taxon>
        <taxon>Agaricineae</taxon>
        <taxon>Psathyrellaceae</taxon>
        <taxon>Coprinopsis</taxon>
    </lineage>
</organism>
<accession>A0A5C3KCN8</accession>
<sequence length="601" mass="67420">MANSSTLNGRTGLTIPNDIVFYIMNNLFTPIPIQASPRLSPESIQELMAEHLSYICILRVVDKRFKRLVTNNPCLWTTVILSHVKPQWLEFCLANSKGLPMRALFLPTNNNIRSDDDIDVKSIAFNYVDRFKAVNMFVDPEPTGRDPHLLRRFMNKFSEVSESLDITVWNRTSLRTYLPPLSMDGRPSTLTNLRISNAPSSLLQSLIPASFPLLVSLHLEEDHRPNVIFFDLPTILDFLRPFEGTLEHLALHGVLWFPSTHCLSQESGNKKLDLRNLKSLSLRGDMISFGLLLSFLGCKACAPSYYASTSQPHPPPKRPDIKLELGFSFDPLQTSCVQPRKFDWTSVALWRAIEAVEDTIPYHNTNYKSCSLDVDVHGVSFVLCGGHPSYRLSVDLDEMVSLGLNPSDRPDYECRDQAMSSIVGTLSKRQWKGPLSSRASHLALDAALGDSLPLTISRLVDLICSTASVKHFDLGRHTLCNTTFEAILLPLALENVECIRVDRAVLQKESECNPVWIKPRLRGIRLPERLVMFLNAQKGHRGTSKPIPVVFVHSSTDIKKDILAKIQSFSRMCLEDYGVSISATMGLSGYGDLRFPLELGS</sequence>
<name>A0A5C3KCN8_COPMA</name>
<dbReference type="STRING" id="230819.A0A5C3KCN8"/>
<reference evidence="1 2" key="1">
    <citation type="journal article" date="2019" name="Nat. Ecol. Evol.">
        <title>Megaphylogeny resolves global patterns of mushroom evolution.</title>
        <authorList>
            <person name="Varga T."/>
            <person name="Krizsan K."/>
            <person name="Foldi C."/>
            <person name="Dima B."/>
            <person name="Sanchez-Garcia M."/>
            <person name="Sanchez-Ramirez S."/>
            <person name="Szollosi G.J."/>
            <person name="Szarkandi J.G."/>
            <person name="Papp V."/>
            <person name="Albert L."/>
            <person name="Andreopoulos W."/>
            <person name="Angelini C."/>
            <person name="Antonin V."/>
            <person name="Barry K.W."/>
            <person name="Bougher N.L."/>
            <person name="Buchanan P."/>
            <person name="Buyck B."/>
            <person name="Bense V."/>
            <person name="Catcheside P."/>
            <person name="Chovatia M."/>
            <person name="Cooper J."/>
            <person name="Damon W."/>
            <person name="Desjardin D."/>
            <person name="Finy P."/>
            <person name="Geml J."/>
            <person name="Haridas S."/>
            <person name="Hughes K."/>
            <person name="Justo A."/>
            <person name="Karasinski D."/>
            <person name="Kautmanova I."/>
            <person name="Kiss B."/>
            <person name="Kocsube S."/>
            <person name="Kotiranta H."/>
            <person name="LaButti K.M."/>
            <person name="Lechner B.E."/>
            <person name="Liimatainen K."/>
            <person name="Lipzen A."/>
            <person name="Lukacs Z."/>
            <person name="Mihaltcheva S."/>
            <person name="Morgado L.N."/>
            <person name="Niskanen T."/>
            <person name="Noordeloos M.E."/>
            <person name="Ohm R.A."/>
            <person name="Ortiz-Santana B."/>
            <person name="Ovrebo C."/>
            <person name="Racz N."/>
            <person name="Riley R."/>
            <person name="Savchenko A."/>
            <person name="Shiryaev A."/>
            <person name="Soop K."/>
            <person name="Spirin V."/>
            <person name="Szebenyi C."/>
            <person name="Tomsovsky M."/>
            <person name="Tulloss R.E."/>
            <person name="Uehling J."/>
            <person name="Grigoriev I.V."/>
            <person name="Vagvolgyi C."/>
            <person name="Papp T."/>
            <person name="Martin F.M."/>
            <person name="Miettinen O."/>
            <person name="Hibbett D.S."/>
            <person name="Nagy L.G."/>
        </authorList>
    </citation>
    <scope>NUCLEOTIDE SEQUENCE [LARGE SCALE GENOMIC DNA]</scope>
    <source>
        <strain evidence="1 2">CBS 121175</strain>
    </source>
</reference>